<feature type="region of interest" description="Disordered" evidence="5">
    <location>
        <begin position="1"/>
        <end position="46"/>
    </location>
</feature>
<name>A0AA38C310_TAXCH</name>
<dbReference type="PANTHER" id="PTHR31234:SF72">
    <property type="entry name" value="NDR1_HIN1-LIKE PROTEIN 6"/>
    <property type="match status" value="1"/>
</dbReference>
<evidence type="ECO:0000256" key="3">
    <source>
        <dbReference type="ARBA" id="ARBA00022989"/>
    </source>
</evidence>
<evidence type="ECO:0000313" key="8">
    <source>
        <dbReference type="EMBL" id="KAH9290159.1"/>
    </source>
</evidence>
<dbReference type="OMA" id="QDATGIM"/>
<evidence type="ECO:0000313" key="9">
    <source>
        <dbReference type="Proteomes" id="UP000824469"/>
    </source>
</evidence>
<feature type="transmembrane region" description="Helical" evidence="6">
    <location>
        <begin position="83"/>
        <end position="108"/>
    </location>
</feature>
<sequence length="226" mass="24646">MADAQRIYPAREDVEKAAKSPPPSAPLAPKSSLVSEKGDPADNSGQAIHIQFPKDQMFPTREAPRYHSRPPHRPRRNLCCRCFLWSFCLLILLIAAIAIAAGILYAVFEPRAPKYSVENIQITSFAVGTDATVSSQFSVNVRARNPNKKIGIYYLDDSYLAVFYTGTELCRGKLPPFYQGHKNTTNLDVTLTGSNIQITSEMVSSLNATAAAGKYSSAPQGGCSSE</sequence>
<gene>
    <name evidence="8" type="ORF">KI387_034276</name>
</gene>
<keyword evidence="3 6" id="KW-1133">Transmembrane helix</keyword>
<dbReference type="GO" id="GO:0005886">
    <property type="term" value="C:plasma membrane"/>
    <property type="evidence" value="ECO:0007669"/>
    <property type="project" value="TreeGrafter"/>
</dbReference>
<dbReference type="InterPro" id="IPR044839">
    <property type="entry name" value="NDR1-like"/>
</dbReference>
<keyword evidence="4 6" id="KW-0472">Membrane</keyword>
<organism evidence="8 9">
    <name type="scientific">Taxus chinensis</name>
    <name type="common">Chinese yew</name>
    <name type="synonym">Taxus wallichiana var. chinensis</name>
    <dbReference type="NCBI Taxonomy" id="29808"/>
    <lineage>
        <taxon>Eukaryota</taxon>
        <taxon>Viridiplantae</taxon>
        <taxon>Streptophyta</taxon>
        <taxon>Embryophyta</taxon>
        <taxon>Tracheophyta</taxon>
        <taxon>Spermatophyta</taxon>
        <taxon>Pinopsida</taxon>
        <taxon>Pinidae</taxon>
        <taxon>Conifers II</taxon>
        <taxon>Cupressales</taxon>
        <taxon>Taxaceae</taxon>
        <taxon>Taxus</taxon>
    </lineage>
</organism>
<evidence type="ECO:0000256" key="6">
    <source>
        <dbReference type="SAM" id="Phobius"/>
    </source>
</evidence>
<dbReference type="AlphaFoldDB" id="A0AA38C310"/>
<dbReference type="PANTHER" id="PTHR31234">
    <property type="entry name" value="LATE EMBRYOGENESIS ABUNDANT (LEA) HYDROXYPROLINE-RICH GLYCOPROTEIN FAMILY"/>
    <property type="match status" value="1"/>
</dbReference>
<feature type="domain" description="Late embryogenesis abundant protein LEA-2 subgroup" evidence="7">
    <location>
        <begin position="141"/>
        <end position="203"/>
    </location>
</feature>
<dbReference type="GO" id="GO:0098542">
    <property type="term" value="P:defense response to other organism"/>
    <property type="evidence" value="ECO:0007669"/>
    <property type="project" value="InterPro"/>
</dbReference>
<keyword evidence="2 6" id="KW-0812">Transmembrane</keyword>
<reference evidence="8 9" key="1">
    <citation type="journal article" date="2021" name="Nat. Plants">
        <title>The Taxus genome provides insights into paclitaxel biosynthesis.</title>
        <authorList>
            <person name="Xiong X."/>
            <person name="Gou J."/>
            <person name="Liao Q."/>
            <person name="Li Y."/>
            <person name="Zhou Q."/>
            <person name="Bi G."/>
            <person name="Li C."/>
            <person name="Du R."/>
            <person name="Wang X."/>
            <person name="Sun T."/>
            <person name="Guo L."/>
            <person name="Liang H."/>
            <person name="Lu P."/>
            <person name="Wu Y."/>
            <person name="Zhang Z."/>
            <person name="Ro D.K."/>
            <person name="Shang Y."/>
            <person name="Huang S."/>
            <person name="Yan J."/>
        </authorList>
    </citation>
    <scope>NUCLEOTIDE SEQUENCE [LARGE SCALE GENOMIC DNA]</scope>
    <source>
        <strain evidence="8">Ta-2019</strain>
    </source>
</reference>
<dbReference type="EMBL" id="JAHRHJ020003813">
    <property type="protein sequence ID" value="KAH9290159.1"/>
    <property type="molecule type" value="Genomic_DNA"/>
</dbReference>
<accession>A0AA38C310</accession>
<dbReference type="Pfam" id="PF03168">
    <property type="entry name" value="LEA_2"/>
    <property type="match status" value="1"/>
</dbReference>
<evidence type="ECO:0000259" key="7">
    <source>
        <dbReference type="Pfam" id="PF03168"/>
    </source>
</evidence>
<feature type="compositionally biased region" description="Basic and acidic residues" evidence="5">
    <location>
        <begin position="9"/>
        <end position="18"/>
    </location>
</feature>
<comment type="caution">
    <text evidence="8">The sequence shown here is derived from an EMBL/GenBank/DDBJ whole genome shotgun (WGS) entry which is preliminary data.</text>
</comment>
<keyword evidence="9" id="KW-1185">Reference proteome</keyword>
<evidence type="ECO:0000256" key="5">
    <source>
        <dbReference type="SAM" id="MobiDB-lite"/>
    </source>
</evidence>
<evidence type="ECO:0000256" key="4">
    <source>
        <dbReference type="ARBA" id="ARBA00023136"/>
    </source>
</evidence>
<protein>
    <recommendedName>
        <fullName evidence="7">Late embryogenesis abundant protein LEA-2 subgroup domain-containing protein</fullName>
    </recommendedName>
</protein>
<dbReference type="InterPro" id="IPR004864">
    <property type="entry name" value="LEA_2"/>
</dbReference>
<dbReference type="Proteomes" id="UP000824469">
    <property type="component" value="Unassembled WGS sequence"/>
</dbReference>
<comment type="subcellular location">
    <subcellularLocation>
        <location evidence="1">Membrane</location>
        <topology evidence="1">Single-pass membrane protein</topology>
    </subcellularLocation>
</comment>
<feature type="non-terminal residue" evidence="8">
    <location>
        <position position="226"/>
    </location>
</feature>
<evidence type="ECO:0000256" key="2">
    <source>
        <dbReference type="ARBA" id="ARBA00022692"/>
    </source>
</evidence>
<proteinExistence type="predicted"/>
<evidence type="ECO:0000256" key="1">
    <source>
        <dbReference type="ARBA" id="ARBA00004167"/>
    </source>
</evidence>